<feature type="non-terminal residue" evidence="4">
    <location>
        <position position="1"/>
    </location>
</feature>
<evidence type="ECO:0000256" key="2">
    <source>
        <dbReference type="PROSITE-ProRule" id="PRU01360"/>
    </source>
</evidence>
<dbReference type="Pfam" id="PF07715">
    <property type="entry name" value="Plug"/>
    <property type="match status" value="1"/>
</dbReference>
<protein>
    <submittedName>
        <fullName evidence="4">TonB-dependent receptor plug domain-containing protein</fullName>
    </submittedName>
</protein>
<organism evidence="4 5">
    <name type="scientific">Saccharophagus degradans</name>
    <dbReference type="NCBI Taxonomy" id="86304"/>
    <lineage>
        <taxon>Bacteria</taxon>
        <taxon>Pseudomonadati</taxon>
        <taxon>Pseudomonadota</taxon>
        <taxon>Gammaproteobacteria</taxon>
        <taxon>Cellvibrionales</taxon>
        <taxon>Cellvibrionaceae</taxon>
        <taxon>Saccharophagus</taxon>
    </lineage>
</organism>
<dbReference type="GO" id="GO:0009279">
    <property type="term" value="C:cell outer membrane"/>
    <property type="evidence" value="ECO:0007669"/>
    <property type="project" value="UniProtKB-SubCell"/>
</dbReference>
<dbReference type="GO" id="GO:0044718">
    <property type="term" value="P:siderophore transmembrane transport"/>
    <property type="evidence" value="ECO:0007669"/>
    <property type="project" value="TreeGrafter"/>
</dbReference>
<evidence type="ECO:0000313" key="5">
    <source>
        <dbReference type="Proteomes" id="UP001169760"/>
    </source>
</evidence>
<dbReference type="InterPro" id="IPR039426">
    <property type="entry name" value="TonB-dep_rcpt-like"/>
</dbReference>
<gene>
    <name evidence="4" type="ORF">Q4521_20895</name>
</gene>
<keyword evidence="2" id="KW-0812">Transmembrane</keyword>
<comment type="similarity">
    <text evidence="2">Belongs to the TonB-dependent receptor family.</text>
</comment>
<name>A0AAW7XBB3_9GAMM</name>
<keyword evidence="2" id="KW-0813">Transport</keyword>
<evidence type="ECO:0000256" key="1">
    <source>
        <dbReference type="ARBA" id="ARBA00022729"/>
    </source>
</evidence>
<keyword evidence="2" id="KW-0472">Membrane</keyword>
<dbReference type="EMBL" id="JAUOPB010000064">
    <property type="protein sequence ID" value="MDO6424953.1"/>
    <property type="molecule type" value="Genomic_DNA"/>
</dbReference>
<keyword evidence="2" id="KW-1134">Transmembrane beta strand</keyword>
<sequence>AKDIEQIVTSDLGTALQGQMAGVNVISSSGEPGATSEILIRGITSVAGSNSPLYVVDGLIQDSDPHISPNEIETIDVLKDAASAAIYGTRGAAGVILITTKRAKEGVMKVSLNSYYGVQNITSSTPIM</sequence>
<dbReference type="InterPro" id="IPR037066">
    <property type="entry name" value="Plug_dom_sf"/>
</dbReference>
<dbReference type="Proteomes" id="UP001169760">
    <property type="component" value="Unassembled WGS sequence"/>
</dbReference>
<feature type="non-terminal residue" evidence="4">
    <location>
        <position position="128"/>
    </location>
</feature>
<dbReference type="PANTHER" id="PTHR30069">
    <property type="entry name" value="TONB-DEPENDENT OUTER MEMBRANE RECEPTOR"/>
    <property type="match status" value="1"/>
</dbReference>
<dbReference type="SUPFAM" id="SSF56935">
    <property type="entry name" value="Porins"/>
    <property type="match status" value="1"/>
</dbReference>
<dbReference type="PROSITE" id="PS52016">
    <property type="entry name" value="TONB_DEPENDENT_REC_3"/>
    <property type="match status" value="1"/>
</dbReference>
<keyword evidence="4" id="KW-0675">Receptor</keyword>
<keyword evidence="2" id="KW-0998">Cell outer membrane</keyword>
<keyword evidence="1" id="KW-0732">Signal</keyword>
<dbReference type="RefSeq" id="WP_303494269.1">
    <property type="nucleotide sequence ID" value="NZ_JAUOPB010000064.1"/>
</dbReference>
<dbReference type="Gene3D" id="2.170.130.10">
    <property type="entry name" value="TonB-dependent receptor, plug domain"/>
    <property type="match status" value="1"/>
</dbReference>
<feature type="domain" description="TonB-dependent receptor plug" evidence="3">
    <location>
        <begin position="1"/>
        <end position="95"/>
    </location>
</feature>
<proteinExistence type="inferred from homology"/>
<dbReference type="InterPro" id="IPR023997">
    <property type="entry name" value="TonB-dep_OMP_SusC/RagA_CS"/>
</dbReference>
<dbReference type="PANTHER" id="PTHR30069:SF29">
    <property type="entry name" value="HEMOGLOBIN AND HEMOGLOBIN-HAPTOGLOBIN-BINDING PROTEIN 1-RELATED"/>
    <property type="match status" value="1"/>
</dbReference>
<accession>A0AAW7XBB3</accession>
<dbReference type="InterPro" id="IPR012910">
    <property type="entry name" value="Plug_dom"/>
</dbReference>
<dbReference type="GO" id="GO:0015344">
    <property type="term" value="F:siderophore uptake transmembrane transporter activity"/>
    <property type="evidence" value="ECO:0007669"/>
    <property type="project" value="TreeGrafter"/>
</dbReference>
<reference evidence="4" key="1">
    <citation type="submission" date="2023-07" db="EMBL/GenBank/DDBJ databases">
        <title>Genome content predicts the carbon catabolic preferences of heterotrophic bacteria.</title>
        <authorList>
            <person name="Gralka M."/>
        </authorList>
    </citation>
    <scope>NUCLEOTIDE SEQUENCE</scope>
    <source>
        <strain evidence="4">I3M17_2</strain>
    </source>
</reference>
<dbReference type="AlphaFoldDB" id="A0AAW7XBB3"/>
<comment type="caution">
    <text evidence="4">The sequence shown here is derived from an EMBL/GenBank/DDBJ whole genome shotgun (WGS) entry which is preliminary data.</text>
</comment>
<dbReference type="NCBIfam" id="TIGR04057">
    <property type="entry name" value="SusC_RagA_signa"/>
    <property type="match status" value="1"/>
</dbReference>
<evidence type="ECO:0000313" key="4">
    <source>
        <dbReference type="EMBL" id="MDO6424953.1"/>
    </source>
</evidence>
<evidence type="ECO:0000259" key="3">
    <source>
        <dbReference type="Pfam" id="PF07715"/>
    </source>
</evidence>
<comment type="subcellular location">
    <subcellularLocation>
        <location evidence="2">Cell outer membrane</location>
        <topology evidence="2">Multi-pass membrane protein</topology>
    </subcellularLocation>
</comment>